<evidence type="ECO:0000256" key="1">
    <source>
        <dbReference type="SAM" id="Phobius"/>
    </source>
</evidence>
<feature type="transmembrane region" description="Helical" evidence="1">
    <location>
        <begin position="40"/>
        <end position="59"/>
    </location>
</feature>
<accession>A0ABQ8VNP1</accession>
<organism evidence="2 3">
    <name type="scientific">Lentinula lateritia</name>
    <dbReference type="NCBI Taxonomy" id="40482"/>
    <lineage>
        <taxon>Eukaryota</taxon>
        <taxon>Fungi</taxon>
        <taxon>Dikarya</taxon>
        <taxon>Basidiomycota</taxon>
        <taxon>Agaricomycotina</taxon>
        <taxon>Agaricomycetes</taxon>
        <taxon>Agaricomycetidae</taxon>
        <taxon>Agaricales</taxon>
        <taxon>Marasmiineae</taxon>
        <taxon>Omphalotaceae</taxon>
        <taxon>Lentinula</taxon>
    </lineage>
</organism>
<dbReference type="Proteomes" id="UP001150217">
    <property type="component" value="Unassembled WGS sequence"/>
</dbReference>
<protein>
    <recommendedName>
        <fullName evidence="4">Secreted protein</fullName>
    </recommendedName>
</protein>
<keyword evidence="3" id="KW-1185">Reference proteome</keyword>
<name>A0ABQ8VNP1_9AGAR</name>
<gene>
    <name evidence="2" type="ORF">C8R41DRAFT_820502</name>
</gene>
<keyword evidence="1" id="KW-0812">Transmembrane</keyword>
<keyword evidence="1" id="KW-0472">Membrane</keyword>
<reference evidence="2" key="1">
    <citation type="submission" date="2022-08" db="EMBL/GenBank/DDBJ databases">
        <title>A Global Phylogenomic Analysis of the Shiitake Genus Lentinula.</title>
        <authorList>
            <consortium name="DOE Joint Genome Institute"/>
            <person name="Sierra-Patev S."/>
            <person name="Min B."/>
            <person name="Naranjo-Ortiz M."/>
            <person name="Looney B."/>
            <person name="Konkel Z."/>
            <person name="Slot J.C."/>
            <person name="Sakamoto Y."/>
            <person name="Steenwyk J.L."/>
            <person name="Rokas A."/>
            <person name="Carro J."/>
            <person name="Camarero S."/>
            <person name="Ferreira P."/>
            <person name="Molpeceres G."/>
            <person name="Ruiz-Duenas F.J."/>
            <person name="Serrano A."/>
            <person name="Henrissat B."/>
            <person name="Drula E."/>
            <person name="Hughes K.W."/>
            <person name="Mata J.L."/>
            <person name="Ishikawa N.K."/>
            <person name="Vargas-Isla R."/>
            <person name="Ushijima S."/>
            <person name="Smith C.A."/>
            <person name="Ahrendt S."/>
            <person name="Andreopoulos W."/>
            <person name="He G."/>
            <person name="Labutti K."/>
            <person name="Lipzen A."/>
            <person name="Ng V."/>
            <person name="Riley R."/>
            <person name="Sandor L."/>
            <person name="Barry K."/>
            <person name="Martinez A.T."/>
            <person name="Xiao Y."/>
            <person name="Gibbons J.G."/>
            <person name="Terashima K."/>
            <person name="Grigoriev I.V."/>
            <person name="Hibbett D.S."/>
        </authorList>
    </citation>
    <scope>NUCLEOTIDE SEQUENCE</scope>
    <source>
        <strain evidence="2">RHP3577 ss4</strain>
    </source>
</reference>
<comment type="caution">
    <text evidence="2">The sequence shown here is derived from an EMBL/GenBank/DDBJ whole genome shotgun (WGS) entry which is preliminary data.</text>
</comment>
<dbReference type="EMBL" id="JANVFT010000018">
    <property type="protein sequence ID" value="KAJ4498003.1"/>
    <property type="molecule type" value="Genomic_DNA"/>
</dbReference>
<evidence type="ECO:0008006" key="4">
    <source>
        <dbReference type="Google" id="ProtNLM"/>
    </source>
</evidence>
<sequence length="74" mass="8298">MYTLDLLILAAGILPFLSIDHGYLGNCVHCSIHCVISCKAFRLIYSSSALFIFFPLPLFDKTSYHLSSSVHFVE</sequence>
<keyword evidence="1" id="KW-1133">Transmembrane helix</keyword>
<evidence type="ECO:0000313" key="3">
    <source>
        <dbReference type="Proteomes" id="UP001150217"/>
    </source>
</evidence>
<evidence type="ECO:0000313" key="2">
    <source>
        <dbReference type="EMBL" id="KAJ4498003.1"/>
    </source>
</evidence>
<proteinExistence type="predicted"/>